<dbReference type="RefSeq" id="WP_145145354.1">
    <property type="nucleotide sequence ID" value="NZ_VLKY01000019.1"/>
</dbReference>
<protein>
    <recommendedName>
        <fullName evidence="3">Phosphoadenosine phosphosulfate reductase</fullName>
    </recommendedName>
</protein>
<dbReference type="SUPFAM" id="SSF52402">
    <property type="entry name" value="Adenine nucleotide alpha hydrolases-like"/>
    <property type="match status" value="1"/>
</dbReference>
<accession>A0A562PX62</accession>
<proteinExistence type="predicted"/>
<dbReference type="AlphaFoldDB" id="A0A562PX62"/>
<dbReference type="OrthoDB" id="9774475at2"/>
<keyword evidence="2" id="KW-1185">Reference proteome</keyword>
<evidence type="ECO:0000313" key="1">
    <source>
        <dbReference type="EMBL" id="TWI49007.1"/>
    </source>
</evidence>
<evidence type="ECO:0008006" key="3">
    <source>
        <dbReference type="Google" id="ProtNLM"/>
    </source>
</evidence>
<dbReference type="Proteomes" id="UP000316905">
    <property type="component" value="Unassembled WGS sequence"/>
</dbReference>
<name>A0A562PX62_9PSED</name>
<comment type="caution">
    <text evidence="1">The sequence shown here is derived from an EMBL/GenBank/DDBJ whole genome shotgun (WGS) entry which is preliminary data.</text>
</comment>
<dbReference type="InterPro" id="IPR014729">
    <property type="entry name" value="Rossmann-like_a/b/a_fold"/>
</dbReference>
<sequence>MTAFQPTQDAFAFPQSEVALQLPERSLEQKIERAVRAISSLIKQGWHPVVAWSGGKDSSVTPRIVSD</sequence>
<gene>
    <name evidence="1" type="ORF">IQ22_04141</name>
</gene>
<evidence type="ECO:0000313" key="2">
    <source>
        <dbReference type="Proteomes" id="UP000316905"/>
    </source>
</evidence>
<dbReference type="EMBL" id="VLKY01000019">
    <property type="protein sequence ID" value="TWI49007.1"/>
    <property type="molecule type" value="Genomic_DNA"/>
</dbReference>
<reference evidence="1 2" key="1">
    <citation type="journal article" date="2015" name="Stand. Genomic Sci.">
        <title>Genomic Encyclopedia of Bacterial and Archaeal Type Strains, Phase III: the genomes of soil and plant-associated and newly described type strains.</title>
        <authorList>
            <person name="Whitman W.B."/>
            <person name="Woyke T."/>
            <person name="Klenk H.P."/>
            <person name="Zhou Y."/>
            <person name="Lilburn T.G."/>
            <person name="Beck B.J."/>
            <person name="De Vos P."/>
            <person name="Vandamme P."/>
            <person name="Eisen J.A."/>
            <person name="Garrity G."/>
            <person name="Hugenholtz P."/>
            <person name="Kyrpides N.C."/>
        </authorList>
    </citation>
    <scope>NUCLEOTIDE SEQUENCE [LARGE SCALE GENOMIC DNA]</scope>
    <source>
        <strain evidence="1 2">CGMCC 1.6858</strain>
    </source>
</reference>
<dbReference type="Gene3D" id="3.40.50.620">
    <property type="entry name" value="HUPs"/>
    <property type="match status" value="1"/>
</dbReference>
<organism evidence="1 2">
    <name type="scientific">Pseudomonas duriflava</name>
    <dbReference type="NCBI Taxonomy" id="459528"/>
    <lineage>
        <taxon>Bacteria</taxon>
        <taxon>Pseudomonadati</taxon>
        <taxon>Pseudomonadota</taxon>
        <taxon>Gammaproteobacteria</taxon>
        <taxon>Pseudomonadales</taxon>
        <taxon>Pseudomonadaceae</taxon>
        <taxon>Pseudomonas</taxon>
    </lineage>
</organism>